<dbReference type="InterPro" id="IPR049577">
    <property type="entry name" value="GMPP_N"/>
</dbReference>
<dbReference type="InterPro" id="IPR005835">
    <property type="entry name" value="NTP_transferase_dom"/>
</dbReference>
<evidence type="ECO:0000313" key="2">
    <source>
        <dbReference type="EMBL" id="BAT59256.1"/>
    </source>
</evidence>
<dbReference type="PANTHER" id="PTHR46390">
    <property type="entry name" value="MANNOSE-1-PHOSPHATE GUANYLYLTRANSFERASE"/>
    <property type="match status" value="1"/>
</dbReference>
<name>A0A0S3PTL0_9BRAD</name>
<evidence type="ECO:0000259" key="1">
    <source>
        <dbReference type="Pfam" id="PF00483"/>
    </source>
</evidence>
<evidence type="ECO:0000313" key="3">
    <source>
        <dbReference type="Proteomes" id="UP000236884"/>
    </source>
</evidence>
<dbReference type="Gene3D" id="3.90.550.10">
    <property type="entry name" value="Spore Coat Polysaccharide Biosynthesis Protein SpsA, Chain A"/>
    <property type="match status" value="1"/>
</dbReference>
<dbReference type="SUPFAM" id="SSF53448">
    <property type="entry name" value="Nucleotide-diphospho-sugar transferases"/>
    <property type="match status" value="1"/>
</dbReference>
<dbReference type="KEGG" id="vgo:GJW-30_1_01787"/>
<dbReference type="GO" id="GO:0009298">
    <property type="term" value="P:GDP-mannose biosynthetic process"/>
    <property type="evidence" value="ECO:0007669"/>
    <property type="project" value="TreeGrafter"/>
</dbReference>
<keyword evidence="3" id="KW-1185">Reference proteome</keyword>
<dbReference type="Proteomes" id="UP000236884">
    <property type="component" value="Chromosome"/>
</dbReference>
<proteinExistence type="predicted"/>
<feature type="domain" description="Nucleotidyl transferase" evidence="1">
    <location>
        <begin position="1"/>
        <end position="282"/>
    </location>
</feature>
<dbReference type="CDD" id="cd02509">
    <property type="entry name" value="GDP-M1P_Guanylyltransferase"/>
    <property type="match status" value="1"/>
</dbReference>
<organism evidence="2 3">
    <name type="scientific">Variibacter gotjawalensis</name>
    <dbReference type="NCBI Taxonomy" id="1333996"/>
    <lineage>
        <taxon>Bacteria</taxon>
        <taxon>Pseudomonadati</taxon>
        <taxon>Pseudomonadota</taxon>
        <taxon>Alphaproteobacteria</taxon>
        <taxon>Hyphomicrobiales</taxon>
        <taxon>Nitrobacteraceae</taxon>
        <taxon>Variibacter</taxon>
    </lineage>
</organism>
<accession>A0A0S3PTL0</accession>
<dbReference type="InterPro" id="IPR029044">
    <property type="entry name" value="Nucleotide-diphossugar_trans"/>
</dbReference>
<reference evidence="2 3" key="1">
    <citation type="submission" date="2015-08" db="EMBL/GenBank/DDBJ databases">
        <title>Investigation of the bacterial diversity of lava forest soil.</title>
        <authorList>
            <person name="Lee J.S."/>
        </authorList>
    </citation>
    <scope>NUCLEOTIDE SEQUENCE [LARGE SCALE GENOMIC DNA]</scope>
    <source>
        <strain evidence="2 3">GJW-30</strain>
    </source>
</reference>
<dbReference type="InterPro" id="IPR051161">
    <property type="entry name" value="Mannose-6P_isomerase_type2"/>
</dbReference>
<dbReference type="EMBL" id="AP014946">
    <property type="protein sequence ID" value="BAT59256.1"/>
    <property type="molecule type" value="Genomic_DNA"/>
</dbReference>
<dbReference type="SUPFAM" id="SSF159283">
    <property type="entry name" value="Guanosine diphospho-D-mannose pyrophosphorylase/mannose-6-phosphate isomerase linker domain"/>
    <property type="match status" value="1"/>
</dbReference>
<dbReference type="GO" id="GO:0004475">
    <property type="term" value="F:mannose-1-phosphate guanylyltransferase (GTP) activity"/>
    <property type="evidence" value="ECO:0007669"/>
    <property type="project" value="InterPro"/>
</dbReference>
<gene>
    <name evidence="2" type="primary">algA</name>
    <name evidence="2" type="ORF">GJW-30_1_01787</name>
</gene>
<dbReference type="PANTHER" id="PTHR46390:SF1">
    <property type="entry name" value="MANNOSE-1-PHOSPHATE GUANYLYLTRANSFERASE"/>
    <property type="match status" value="1"/>
</dbReference>
<sequence length="343" mass="36089">MVLLGGAGTRLWPLSSDARPKQFLRLFGARSLFQLTMSRLQGCGIEDFVLVTNGGLVTVLREDLEDAANSGCDIVLEPARRDSAPAIAAGVARIATLHGSDVTIAVLPSDHLIPDEAAFKASLESAGKVAGHGWLTTFGIRPTFPSTAFGYIERGAAIPKSEGAFAVTRFHEKPAQAAAERYLAAGTFDWNSGMFVFRADAFAREAAEHMPDIWTAASEAVANGVAEADTLTLGNAFKDARRTSIDFALMEKSARVATVPAAFGWSDVGNWSAVYDVLEKDASGNAVVGNAKLEDCKGSLVITDGIPAAAMGLRDAVLIATAEGTFTAPLSRAADIKQVLDSK</sequence>
<protein>
    <submittedName>
        <fullName evidence="2">Alginate biosynthesis protein AlgA</fullName>
    </submittedName>
</protein>
<dbReference type="AlphaFoldDB" id="A0A0S3PTL0"/>
<dbReference type="RefSeq" id="WP_245408741.1">
    <property type="nucleotide sequence ID" value="NZ_AP014946.1"/>
</dbReference>
<dbReference type="Pfam" id="PF00483">
    <property type="entry name" value="NTP_transferase"/>
    <property type="match status" value="1"/>
</dbReference>